<protein>
    <submittedName>
        <fullName evidence="8">Uncharacterized protein</fullName>
    </submittedName>
</protein>
<accession>A0A9Q1F4Q4</accession>
<comment type="caution">
    <text evidence="8">The sequence shown here is derived from an EMBL/GenBank/DDBJ whole genome shotgun (WGS) entry which is preliminary data.</text>
</comment>
<dbReference type="Proteomes" id="UP001152622">
    <property type="component" value="Chromosome 9"/>
</dbReference>
<feature type="chain" id="PRO_5040448158" evidence="7">
    <location>
        <begin position="28"/>
        <end position="171"/>
    </location>
</feature>
<evidence type="ECO:0000256" key="4">
    <source>
        <dbReference type="ARBA" id="ARBA00022702"/>
    </source>
</evidence>
<evidence type="ECO:0000313" key="9">
    <source>
        <dbReference type="Proteomes" id="UP001152622"/>
    </source>
</evidence>
<gene>
    <name evidence="8" type="ORF">SKAU_G00260840</name>
</gene>
<dbReference type="OrthoDB" id="8854060at2759"/>
<keyword evidence="4" id="KW-0372">Hormone</keyword>
<comment type="similarity">
    <text evidence="2">Belongs to the urotensin-2 family.</text>
</comment>
<comment type="subcellular location">
    <subcellularLocation>
        <location evidence="1">Secreted</location>
    </subcellularLocation>
</comment>
<evidence type="ECO:0000256" key="5">
    <source>
        <dbReference type="ARBA" id="ARBA00023157"/>
    </source>
</evidence>
<dbReference type="EMBL" id="JAINUF010000009">
    <property type="protein sequence ID" value="KAJ8350954.1"/>
    <property type="molecule type" value="Genomic_DNA"/>
</dbReference>
<evidence type="ECO:0000256" key="1">
    <source>
        <dbReference type="ARBA" id="ARBA00004613"/>
    </source>
</evidence>
<keyword evidence="3" id="KW-0964">Secreted</keyword>
<name>A0A9Q1F4Q4_SYNKA</name>
<organism evidence="8 9">
    <name type="scientific">Synaphobranchus kaupii</name>
    <name type="common">Kaup's arrowtooth eel</name>
    <dbReference type="NCBI Taxonomy" id="118154"/>
    <lineage>
        <taxon>Eukaryota</taxon>
        <taxon>Metazoa</taxon>
        <taxon>Chordata</taxon>
        <taxon>Craniata</taxon>
        <taxon>Vertebrata</taxon>
        <taxon>Euteleostomi</taxon>
        <taxon>Actinopterygii</taxon>
        <taxon>Neopterygii</taxon>
        <taxon>Teleostei</taxon>
        <taxon>Anguilliformes</taxon>
        <taxon>Synaphobranchidae</taxon>
        <taxon>Synaphobranchus</taxon>
    </lineage>
</organism>
<dbReference type="AlphaFoldDB" id="A0A9Q1F4Q4"/>
<dbReference type="PROSITE" id="PS00984">
    <property type="entry name" value="UROTENSIN_II"/>
    <property type="match status" value="1"/>
</dbReference>
<evidence type="ECO:0000256" key="2">
    <source>
        <dbReference type="ARBA" id="ARBA00006719"/>
    </source>
</evidence>
<feature type="region of interest" description="Disordered" evidence="6">
    <location>
        <begin position="117"/>
        <end position="158"/>
    </location>
</feature>
<keyword evidence="9" id="KW-1185">Reference proteome</keyword>
<dbReference type="InterPro" id="IPR001483">
    <property type="entry name" value="Urotensin_II"/>
</dbReference>
<keyword evidence="7" id="KW-0732">Signal</keyword>
<evidence type="ECO:0000256" key="7">
    <source>
        <dbReference type="SAM" id="SignalP"/>
    </source>
</evidence>
<dbReference type="GO" id="GO:0005179">
    <property type="term" value="F:hormone activity"/>
    <property type="evidence" value="ECO:0007669"/>
    <property type="project" value="UniProtKB-KW"/>
</dbReference>
<dbReference type="GO" id="GO:0097746">
    <property type="term" value="P:blood vessel diameter maintenance"/>
    <property type="evidence" value="ECO:0007669"/>
    <property type="project" value="InterPro"/>
</dbReference>
<dbReference type="GO" id="GO:0005576">
    <property type="term" value="C:extracellular region"/>
    <property type="evidence" value="ECO:0007669"/>
    <property type="project" value="UniProtKB-SubCell"/>
</dbReference>
<evidence type="ECO:0000313" key="8">
    <source>
        <dbReference type="EMBL" id="KAJ8350954.1"/>
    </source>
</evidence>
<reference evidence="8" key="1">
    <citation type="journal article" date="2023" name="Science">
        <title>Genome structures resolve the early diversification of teleost fishes.</title>
        <authorList>
            <person name="Parey E."/>
            <person name="Louis A."/>
            <person name="Montfort J."/>
            <person name="Bouchez O."/>
            <person name="Roques C."/>
            <person name="Iampietro C."/>
            <person name="Lluch J."/>
            <person name="Castinel A."/>
            <person name="Donnadieu C."/>
            <person name="Desvignes T."/>
            <person name="Floi Bucao C."/>
            <person name="Jouanno E."/>
            <person name="Wen M."/>
            <person name="Mejri S."/>
            <person name="Dirks R."/>
            <person name="Jansen H."/>
            <person name="Henkel C."/>
            <person name="Chen W.J."/>
            <person name="Zahm M."/>
            <person name="Cabau C."/>
            <person name="Klopp C."/>
            <person name="Thompson A.W."/>
            <person name="Robinson-Rechavi M."/>
            <person name="Braasch I."/>
            <person name="Lecointre G."/>
            <person name="Bobe J."/>
            <person name="Postlethwait J.H."/>
            <person name="Berthelot C."/>
            <person name="Roest Crollius H."/>
            <person name="Guiguen Y."/>
        </authorList>
    </citation>
    <scope>NUCLEOTIDE SEQUENCE</scope>
    <source>
        <strain evidence="8">WJC10195</strain>
    </source>
</reference>
<evidence type="ECO:0000256" key="3">
    <source>
        <dbReference type="ARBA" id="ARBA00022525"/>
    </source>
</evidence>
<evidence type="ECO:0000256" key="6">
    <source>
        <dbReference type="SAM" id="MobiDB-lite"/>
    </source>
</evidence>
<dbReference type="GO" id="GO:0008217">
    <property type="term" value="P:regulation of blood pressure"/>
    <property type="evidence" value="ECO:0007669"/>
    <property type="project" value="InterPro"/>
</dbReference>
<proteinExistence type="inferred from homology"/>
<sequence length="171" mass="19112">MMMMMMMQSAVAVVMIEMALMAATVRGAPVSLEQNPSRRGDRRVLHIMHSSAERRGEIASSDNSPERREKFLKILLSLEELHRSINSVSHRITMVSRGNKPNVRGTGKKNKVVLSEGTQRAATLPPVDHGGTASVLSDHPPEPQNQGRKDLKKSPKKPNKRVCFWKYCSQN</sequence>
<keyword evidence="5" id="KW-1015">Disulfide bond</keyword>
<feature type="signal peptide" evidence="7">
    <location>
        <begin position="1"/>
        <end position="27"/>
    </location>
</feature>